<organism evidence="2 3">
    <name type="scientific">Phascolomyces articulosus</name>
    <dbReference type="NCBI Taxonomy" id="60185"/>
    <lineage>
        <taxon>Eukaryota</taxon>
        <taxon>Fungi</taxon>
        <taxon>Fungi incertae sedis</taxon>
        <taxon>Mucoromycota</taxon>
        <taxon>Mucoromycotina</taxon>
        <taxon>Mucoromycetes</taxon>
        <taxon>Mucorales</taxon>
        <taxon>Lichtheimiaceae</taxon>
        <taxon>Phascolomyces</taxon>
    </lineage>
</organism>
<dbReference type="PANTHER" id="PTHR28072">
    <property type="entry name" value="CRUCIFORM CUTTING ENDONUCLEASE 1, MITOCHONDRIAL-RELATED"/>
    <property type="match status" value="1"/>
</dbReference>
<keyword evidence="3" id="KW-1185">Reference proteome</keyword>
<dbReference type="PANTHER" id="PTHR28072:SF1">
    <property type="entry name" value="CRUCIFORM CUTTING ENDONUCLEASE 1, MITOCHONDRIAL-RELATED"/>
    <property type="match status" value="1"/>
</dbReference>
<dbReference type="InterPro" id="IPR012337">
    <property type="entry name" value="RNaseH-like_sf"/>
</dbReference>
<evidence type="ECO:0000313" key="2">
    <source>
        <dbReference type="EMBL" id="KAI9269297.1"/>
    </source>
</evidence>
<dbReference type="SUPFAM" id="SSF53098">
    <property type="entry name" value="Ribonuclease H-like"/>
    <property type="match status" value="1"/>
</dbReference>
<dbReference type="GO" id="GO:0000403">
    <property type="term" value="F:Y-form DNA binding"/>
    <property type="evidence" value="ECO:0007669"/>
    <property type="project" value="TreeGrafter"/>
</dbReference>
<dbReference type="InterPro" id="IPR015242">
    <property type="entry name" value="Ydc2_cat"/>
</dbReference>
<dbReference type="AlphaFoldDB" id="A0AAD5PGK6"/>
<dbReference type="Pfam" id="PF09159">
    <property type="entry name" value="Ydc2-catalyt"/>
    <property type="match status" value="1"/>
</dbReference>
<dbReference type="GO" id="GO:0005739">
    <property type="term" value="C:mitochondrion"/>
    <property type="evidence" value="ECO:0007669"/>
    <property type="project" value="TreeGrafter"/>
</dbReference>
<dbReference type="InterPro" id="IPR039197">
    <property type="entry name" value="Mrs1/Cce1"/>
</dbReference>
<reference evidence="2" key="1">
    <citation type="journal article" date="2022" name="IScience">
        <title>Evolution of zygomycete secretomes and the origins of terrestrial fungal ecologies.</title>
        <authorList>
            <person name="Chang Y."/>
            <person name="Wang Y."/>
            <person name="Mondo S."/>
            <person name="Ahrendt S."/>
            <person name="Andreopoulos W."/>
            <person name="Barry K."/>
            <person name="Beard J."/>
            <person name="Benny G.L."/>
            <person name="Blankenship S."/>
            <person name="Bonito G."/>
            <person name="Cuomo C."/>
            <person name="Desiro A."/>
            <person name="Gervers K.A."/>
            <person name="Hundley H."/>
            <person name="Kuo A."/>
            <person name="LaButti K."/>
            <person name="Lang B.F."/>
            <person name="Lipzen A."/>
            <person name="O'Donnell K."/>
            <person name="Pangilinan J."/>
            <person name="Reynolds N."/>
            <person name="Sandor L."/>
            <person name="Smith M.E."/>
            <person name="Tsang A."/>
            <person name="Grigoriev I.V."/>
            <person name="Stajich J.E."/>
            <person name="Spatafora J.W."/>
        </authorList>
    </citation>
    <scope>NUCLEOTIDE SEQUENCE</scope>
    <source>
        <strain evidence="2">RSA 2281</strain>
    </source>
</reference>
<sequence>MLLKTSQLVVKDAVTSSLNKLKVNDLKTIALQCGITSTGKKVDLFNRLDNHFNTIITNASSTTTDQFIPNETIPKSILSFDVGYRNLAHVKLDHQHNILEWRRTDLQLENFHPSVAAPLMRNYVQELIVPMLRDGMHVGAIVIEQQRYRDNSSHSVFEHTIRVNTIESMLWYALYEIVDTVSTSSSSVVMEAIARPAVDRIWRADWEQVTPPPPEGSTKAKMNRYKKQACVQLIKHWFEKNTTIRVGRQELMDVFLNEKKQDDMADALLQAMSWYRWRHSALQYIEQCVETRQQ</sequence>
<evidence type="ECO:0000313" key="3">
    <source>
        <dbReference type="Proteomes" id="UP001209540"/>
    </source>
</evidence>
<dbReference type="InterPro" id="IPR036397">
    <property type="entry name" value="RNaseH_sf"/>
</dbReference>
<evidence type="ECO:0000259" key="1">
    <source>
        <dbReference type="PROSITE" id="PS50800"/>
    </source>
</evidence>
<proteinExistence type="predicted"/>
<gene>
    <name evidence="2" type="ORF">BDA99DRAFT_504096</name>
</gene>
<accession>A0AAD5PGK6</accession>
<dbReference type="GO" id="GO:0004520">
    <property type="term" value="F:DNA endonuclease activity"/>
    <property type="evidence" value="ECO:0007669"/>
    <property type="project" value="TreeGrafter"/>
</dbReference>
<dbReference type="Gene3D" id="3.30.420.10">
    <property type="entry name" value="Ribonuclease H-like superfamily/Ribonuclease H"/>
    <property type="match status" value="1"/>
</dbReference>
<comment type="caution">
    <text evidence="2">The sequence shown here is derived from an EMBL/GenBank/DDBJ whole genome shotgun (WGS) entry which is preliminary data.</text>
</comment>
<reference evidence="2" key="2">
    <citation type="submission" date="2023-02" db="EMBL/GenBank/DDBJ databases">
        <authorList>
            <consortium name="DOE Joint Genome Institute"/>
            <person name="Mondo S.J."/>
            <person name="Chang Y."/>
            <person name="Wang Y."/>
            <person name="Ahrendt S."/>
            <person name="Andreopoulos W."/>
            <person name="Barry K."/>
            <person name="Beard J."/>
            <person name="Benny G.L."/>
            <person name="Blankenship S."/>
            <person name="Bonito G."/>
            <person name="Cuomo C."/>
            <person name="Desiro A."/>
            <person name="Gervers K.A."/>
            <person name="Hundley H."/>
            <person name="Kuo A."/>
            <person name="LaButti K."/>
            <person name="Lang B.F."/>
            <person name="Lipzen A."/>
            <person name="O'Donnell K."/>
            <person name="Pangilinan J."/>
            <person name="Reynolds N."/>
            <person name="Sandor L."/>
            <person name="Smith M.W."/>
            <person name="Tsang A."/>
            <person name="Grigoriev I.V."/>
            <person name="Stajich J.E."/>
            <person name="Spatafora J.W."/>
        </authorList>
    </citation>
    <scope>NUCLEOTIDE SEQUENCE</scope>
    <source>
        <strain evidence="2">RSA 2281</strain>
    </source>
</reference>
<protein>
    <submittedName>
        <fullName evidence="2">Ribonuclease H-like domain-containing protein</fullName>
    </submittedName>
</protein>
<dbReference type="Proteomes" id="UP001209540">
    <property type="component" value="Unassembled WGS sequence"/>
</dbReference>
<dbReference type="GO" id="GO:0000402">
    <property type="term" value="F:crossed form four-way junction DNA binding"/>
    <property type="evidence" value="ECO:0007669"/>
    <property type="project" value="TreeGrafter"/>
</dbReference>
<name>A0AAD5PGK6_9FUNG</name>
<feature type="domain" description="SAP" evidence="1">
    <location>
        <begin position="18"/>
        <end position="52"/>
    </location>
</feature>
<dbReference type="EMBL" id="JAIXMP010000008">
    <property type="protein sequence ID" value="KAI9269297.1"/>
    <property type="molecule type" value="Genomic_DNA"/>
</dbReference>
<dbReference type="InterPro" id="IPR036361">
    <property type="entry name" value="SAP_dom_sf"/>
</dbReference>
<dbReference type="PROSITE" id="PS50800">
    <property type="entry name" value="SAP"/>
    <property type="match status" value="1"/>
</dbReference>
<dbReference type="GO" id="GO:0070336">
    <property type="term" value="F:flap-structured DNA binding"/>
    <property type="evidence" value="ECO:0007669"/>
    <property type="project" value="TreeGrafter"/>
</dbReference>
<dbReference type="InterPro" id="IPR003034">
    <property type="entry name" value="SAP_dom"/>
</dbReference>
<dbReference type="SUPFAM" id="SSF68906">
    <property type="entry name" value="SAP domain"/>
    <property type="match status" value="1"/>
</dbReference>
<dbReference type="Pfam" id="PF02037">
    <property type="entry name" value="SAP"/>
    <property type="match status" value="1"/>
</dbReference>